<dbReference type="InterPro" id="IPR050951">
    <property type="entry name" value="Retrovirus_Pol_polyprotein"/>
</dbReference>
<dbReference type="PANTHER" id="PTHR37984:SF5">
    <property type="entry name" value="PROTEIN NYNRIN-LIKE"/>
    <property type="match status" value="1"/>
</dbReference>
<feature type="domain" description="Integrase zinc-binding" evidence="2">
    <location>
        <begin position="119"/>
        <end position="177"/>
    </location>
</feature>
<evidence type="ECO:0000259" key="2">
    <source>
        <dbReference type="Pfam" id="PF17921"/>
    </source>
</evidence>
<gene>
    <name evidence="3" type="ORF">PR048_026736</name>
</gene>
<proteinExistence type="predicted"/>
<dbReference type="PANTHER" id="PTHR37984">
    <property type="entry name" value="PROTEIN CBG26694"/>
    <property type="match status" value="1"/>
</dbReference>
<keyword evidence="4" id="KW-1185">Reference proteome</keyword>
<dbReference type="Pfam" id="PF17921">
    <property type="entry name" value="Integrase_H2C2"/>
    <property type="match status" value="1"/>
</dbReference>
<dbReference type="EMBL" id="JARBHB010000011">
    <property type="protein sequence ID" value="KAJ8873119.1"/>
    <property type="molecule type" value="Genomic_DNA"/>
</dbReference>
<dbReference type="Proteomes" id="UP001159363">
    <property type="component" value="Chromosome 10"/>
</dbReference>
<accession>A0ABQ9GM83</accession>
<evidence type="ECO:0000256" key="1">
    <source>
        <dbReference type="ARBA" id="ARBA00012493"/>
    </source>
</evidence>
<evidence type="ECO:0000313" key="3">
    <source>
        <dbReference type="EMBL" id="KAJ8873119.1"/>
    </source>
</evidence>
<dbReference type="Gene3D" id="1.10.340.70">
    <property type="match status" value="1"/>
</dbReference>
<comment type="caution">
    <text evidence="3">The sequence shown here is derived from an EMBL/GenBank/DDBJ whole genome shotgun (WGS) entry which is preliminary data.</text>
</comment>
<protein>
    <recommendedName>
        <fullName evidence="1">RNA-directed DNA polymerase</fullName>
        <ecNumber evidence="1">2.7.7.49</ecNumber>
    </recommendedName>
</protein>
<reference evidence="3 4" key="1">
    <citation type="submission" date="2023-02" db="EMBL/GenBank/DDBJ databases">
        <title>LHISI_Scaffold_Assembly.</title>
        <authorList>
            <person name="Stuart O.P."/>
            <person name="Cleave R."/>
            <person name="Magrath M.J.L."/>
            <person name="Mikheyev A.S."/>
        </authorList>
    </citation>
    <scope>NUCLEOTIDE SEQUENCE [LARGE SCALE GENOMIC DNA]</scope>
    <source>
        <strain evidence="3">Daus_M_001</strain>
        <tissue evidence="3">Leg muscle</tissue>
    </source>
</reference>
<sequence>MQKREGKLHPVALKLNAHSTARITRWALKMLEYSFEIKYSSNKKHAHVDSLSRNPVDQDLLIVSLPGFDMATAQIIKEIEKPSPVETKHSRVAKNYCLREGVLYKFNTRPRRWGKLLVIPEKLKDEILNESHNNPIIGRRLEVARTIDKIRRRYYWHGRFEDVETYVRTCIDCQTKKGTNQKPTGLLQLIPVREPFGRVITCIDYGTRWAETQEVPAGTAQEVAQFLLETFYLWFYLE</sequence>
<organism evidence="3 4">
    <name type="scientific">Dryococelus australis</name>
    <dbReference type="NCBI Taxonomy" id="614101"/>
    <lineage>
        <taxon>Eukaryota</taxon>
        <taxon>Metazoa</taxon>
        <taxon>Ecdysozoa</taxon>
        <taxon>Arthropoda</taxon>
        <taxon>Hexapoda</taxon>
        <taxon>Insecta</taxon>
        <taxon>Pterygota</taxon>
        <taxon>Neoptera</taxon>
        <taxon>Polyneoptera</taxon>
        <taxon>Phasmatodea</taxon>
        <taxon>Verophasmatodea</taxon>
        <taxon>Anareolatae</taxon>
        <taxon>Phasmatidae</taxon>
        <taxon>Eurycanthinae</taxon>
        <taxon>Dryococelus</taxon>
    </lineage>
</organism>
<dbReference type="InterPro" id="IPR041588">
    <property type="entry name" value="Integrase_H2C2"/>
</dbReference>
<evidence type="ECO:0000313" key="4">
    <source>
        <dbReference type="Proteomes" id="UP001159363"/>
    </source>
</evidence>
<dbReference type="EC" id="2.7.7.49" evidence="1"/>
<name>A0ABQ9GM83_9NEOP</name>